<dbReference type="EMBL" id="MHSZ01000018">
    <property type="protein sequence ID" value="OHA53281.1"/>
    <property type="molecule type" value="Genomic_DNA"/>
</dbReference>
<name>A0A1G2Q0B6_9BACT</name>
<proteinExistence type="predicted"/>
<evidence type="ECO:0000313" key="2">
    <source>
        <dbReference type="Proteomes" id="UP000177865"/>
    </source>
</evidence>
<dbReference type="Proteomes" id="UP000177865">
    <property type="component" value="Unassembled WGS sequence"/>
</dbReference>
<sequence length="142" mass="16657">MKLWTWKRLEEVFKTHPEKLRRFSDHPPKVNCATFAEVLNIDEMQCDIVAAVIGCRCAESMKLHQRQAMAVRRTIWETPRGWITAVEQNADSIPPDYGAAIRRITRRFARVKQCHRNWLGARSGIRCYCDEHGHENLPSERR</sequence>
<organism evidence="1 2">
    <name type="scientific">Candidatus Terrybacteria bacterium RIFCSPLOWO2_01_FULL_58_14</name>
    <dbReference type="NCBI Taxonomy" id="1802369"/>
    <lineage>
        <taxon>Bacteria</taxon>
        <taxon>Candidatus Terryibacteriota</taxon>
    </lineage>
</organism>
<comment type="caution">
    <text evidence="1">The sequence shown here is derived from an EMBL/GenBank/DDBJ whole genome shotgun (WGS) entry which is preliminary data.</text>
</comment>
<evidence type="ECO:0000313" key="1">
    <source>
        <dbReference type="EMBL" id="OHA53281.1"/>
    </source>
</evidence>
<accession>A0A1G2Q0B6</accession>
<protein>
    <submittedName>
        <fullName evidence="1">Uncharacterized protein</fullName>
    </submittedName>
</protein>
<dbReference type="AlphaFoldDB" id="A0A1G2Q0B6"/>
<reference evidence="1 2" key="1">
    <citation type="journal article" date="2016" name="Nat. Commun.">
        <title>Thousands of microbial genomes shed light on interconnected biogeochemical processes in an aquifer system.</title>
        <authorList>
            <person name="Anantharaman K."/>
            <person name="Brown C.T."/>
            <person name="Hug L.A."/>
            <person name="Sharon I."/>
            <person name="Castelle C.J."/>
            <person name="Probst A.J."/>
            <person name="Thomas B.C."/>
            <person name="Singh A."/>
            <person name="Wilkins M.J."/>
            <person name="Karaoz U."/>
            <person name="Brodie E.L."/>
            <person name="Williams K.H."/>
            <person name="Hubbard S.S."/>
            <person name="Banfield J.F."/>
        </authorList>
    </citation>
    <scope>NUCLEOTIDE SEQUENCE [LARGE SCALE GENOMIC DNA]</scope>
</reference>
<gene>
    <name evidence="1" type="ORF">A2991_01780</name>
</gene>